<reference evidence="2" key="1">
    <citation type="submission" date="2006-05" db="EMBL/GenBank/DDBJ databases">
        <title>Annotation of the draft genome assembly of Desulfuromonas acetoxidans DSM 684.</title>
        <authorList>
            <consortium name="US DOE Joint Genome Institute (JGI-ORNL)"/>
            <person name="Larimer F."/>
            <person name="Land M."/>
            <person name="Hauser L."/>
        </authorList>
    </citation>
    <scope>NUCLEOTIDE SEQUENCE [LARGE SCALE GENOMIC DNA]</scope>
    <source>
        <strain evidence="2">DSM 684</strain>
    </source>
</reference>
<evidence type="ECO:0000313" key="2">
    <source>
        <dbReference type="EMBL" id="EAT17103.1"/>
    </source>
</evidence>
<dbReference type="SUPFAM" id="SSF140566">
    <property type="entry name" value="FlgN-like"/>
    <property type="match status" value="1"/>
</dbReference>
<reference evidence="2" key="2">
    <citation type="submission" date="2006-05" db="EMBL/GenBank/DDBJ databases">
        <title>Sequencing of the draft genome and assembly of Desulfuromonas acetoxidans DSM 684.</title>
        <authorList>
            <consortium name="US DOE Joint Genome Institute (JGI-PGF)"/>
            <person name="Copeland A."/>
            <person name="Lucas S."/>
            <person name="Lapidus A."/>
            <person name="Barry K."/>
            <person name="Detter J.C."/>
            <person name="Glavina del Rio T."/>
            <person name="Hammon N."/>
            <person name="Israni S."/>
            <person name="Dalin E."/>
            <person name="Tice H."/>
            <person name="Bruce D."/>
            <person name="Pitluck S."/>
            <person name="Richardson P."/>
        </authorList>
    </citation>
    <scope>NUCLEOTIDE SEQUENCE [LARGE SCALE GENOMIC DNA]</scope>
    <source>
        <strain evidence="2">DSM 684</strain>
    </source>
</reference>
<dbReference type="GO" id="GO:0044780">
    <property type="term" value="P:bacterial-type flagellum assembly"/>
    <property type="evidence" value="ECO:0007669"/>
    <property type="project" value="InterPro"/>
</dbReference>
<sequence length="116" mass="13599">MGCELNNRLEELKALLQRERDCAIRLDMEELRQLLQEKMSLLTHINKLPVEDNPQRLKLLQQIAHENRRNARLFESAGTRVQRCLSFYFKPRYPQYGSDGHVSPKNGLRPLLSGRV</sequence>
<feature type="region of interest" description="Disordered" evidence="1">
    <location>
        <begin position="96"/>
        <end position="116"/>
    </location>
</feature>
<dbReference type="AlphaFoldDB" id="Q1K371"/>
<proteinExistence type="predicted"/>
<dbReference type="Proteomes" id="UP000005695">
    <property type="component" value="Unassembled WGS sequence"/>
</dbReference>
<comment type="caution">
    <text evidence="2">The sequence shown here is derived from an EMBL/GenBank/DDBJ whole genome shotgun (WGS) entry which is preliminary data.</text>
</comment>
<name>Q1K371_DESA6</name>
<evidence type="ECO:0000256" key="1">
    <source>
        <dbReference type="SAM" id="MobiDB-lite"/>
    </source>
</evidence>
<evidence type="ECO:0008006" key="4">
    <source>
        <dbReference type="Google" id="ProtNLM"/>
    </source>
</evidence>
<dbReference type="EMBL" id="AAEW02000002">
    <property type="protein sequence ID" value="EAT17103.1"/>
    <property type="molecule type" value="Genomic_DNA"/>
</dbReference>
<gene>
    <name evidence="2" type="ORF">Dace_2969</name>
</gene>
<accession>Q1K371</accession>
<keyword evidence="3" id="KW-1185">Reference proteome</keyword>
<organism evidence="2 3">
    <name type="scientific">Desulfuromonas acetoxidans (strain DSM 684 / 11070)</name>
    <dbReference type="NCBI Taxonomy" id="281689"/>
    <lineage>
        <taxon>Bacteria</taxon>
        <taxon>Pseudomonadati</taxon>
        <taxon>Thermodesulfobacteriota</taxon>
        <taxon>Desulfuromonadia</taxon>
        <taxon>Desulfuromonadales</taxon>
        <taxon>Desulfuromonadaceae</taxon>
        <taxon>Desulfuromonas</taxon>
    </lineage>
</organism>
<dbReference type="InterPro" id="IPR036679">
    <property type="entry name" value="FlgN-like_sf"/>
</dbReference>
<dbReference type="RefSeq" id="WP_005998029.1">
    <property type="nucleotide sequence ID" value="NZ_AAEW02000002.1"/>
</dbReference>
<evidence type="ECO:0000313" key="3">
    <source>
        <dbReference type="Proteomes" id="UP000005695"/>
    </source>
</evidence>
<protein>
    <recommendedName>
        <fullName evidence="4">FlgN</fullName>
    </recommendedName>
</protein>